<evidence type="ECO:0000259" key="14">
    <source>
        <dbReference type="Pfam" id="PF20260"/>
    </source>
</evidence>
<dbReference type="GO" id="GO:0005737">
    <property type="term" value="C:cytoplasm"/>
    <property type="evidence" value="ECO:0007669"/>
    <property type="project" value="UniProtKB-SubCell"/>
</dbReference>
<dbReference type="NCBIfam" id="TIGR00046">
    <property type="entry name" value="RsmE family RNA methyltransferase"/>
    <property type="match status" value="1"/>
</dbReference>
<dbReference type="RefSeq" id="WP_183859681.1">
    <property type="nucleotide sequence ID" value="NZ_JACHFH010000006.1"/>
</dbReference>
<comment type="similarity">
    <text evidence="2 12">Belongs to the RNA methyltransferase RsmE family.</text>
</comment>
<evidence type="ECO:0000256" key="1">
    <source>
        <dbReference type="ARBA" id="ARBA00004496"/>
    </source>
</evidence>
<keyword evidence="8 12" id="KW-0808">Transferase</keyword>
<evidence type="ECO:0000256" key="6">
    <source>
        <dbReference type="ARBA" id="ARBA00022552"/>
    </source>
</evidence>
<keyword evidence="16" id="KW-1185">Reference proteome</keyword>
<dbReference type="InterPro" id="IPR046887">
    <property type="entry name" value="RsmE_PUA-like"/>
</dbReference>
<dbReference type="GO" id="GO:0070042">
    <property type="term" value="F:rRNA (uridine-N3-)-methyltransferase activity"/>
    <property type="evidence" value="ECO:0007669"/>
    <property type="project" value="TreeGrafter"/>
</dbReference>
<name>A0A840UEN8_9FIRM</name>
<reference evidence="15 16" key="1">
    <citation type="submission" date="2020-08" db="EMBL/GenBank/DDBJ databases">
        <title>Genomic Encyclopedia of Type Strains, Phase IV (KMG-IV): sequencing the most valuable type-strain genomes for metagenomic binning, comparative biology and taxonomic classification.</title>
        <authorList>
            <person name="Goeker M."/>
        </authorList>
    </citation>
    <scope>NUCLEOTIDE SEQUENCE [LARGE SCALE GENOMIC DNA]</scope>
    <source>
        <strain evidence="15 16">DSM 24661</strain>
    </source>
</reference>
<comment type="caution">
    <text evidence="15">The sequence shown here is derived from an EMBL/GenBank/DDBJ whole genome shotgun (WGS) entry which is preliminary data.</text>
</comment>
<evidence type="ECO:0000256" key="2">
    <source>
        <dbReference type="ARBA" id="ARBA00005528"/>
    </source>
</evidence>
<sequence length="245" mass="27283">MRRLFIEDKLSEIINITGEDAVHLLYAMRAKPGQKIIVADKDGQVAQTVISECADKKVTLKLIKILDEKQNESFVEIILMQCLPKGDKMDYIVQKAVELGINKIVPVSSHNCVVKYDAGKKEKRRQKWQKIAQEAAKQCGRTFIPEVEEIISIDQCINSFKDVDNVIICYENELQQSFKNYLQAATGNKYAVLIGPEGGFTTAEVEKCINGGAVCASLGRRILRTETASLAAISLIQYEKGDLGI</sequence>
<evidence type="ECO:0000256" key="10">
    <source>
        <dbReference type="ARBA" id="ARBA00025699"/>
    </source>
</evidence>
<keyword evidence="5 12" id="KW-0963">Cytoplasm</keyword>
<evidence type="ECO:0000256" key="12">
    <source>
        <dbReference type="PIRNR" id="PIRNR015601"/>
    </source>
</evidence>
<dbReference type="PIRSF" id="PIRSF015601">
    <property type="entry name" value="MTase_slr0722"/>
    <property type="match status" value="1"/>
</dbReference>
<dbReference type="InterPro" id="IPR029026">
    <property type="entry name" value="tRNA_m1G_MTases_N"/>
</dbReference>
<gene>
    <name evidence="15" type="ORF">HNR32_000703</name>
</gene>
<keyword evidence="9 12" id="KW-0949">S-adenosyl-L-methionine</keyword>
<accession>A0A840UEN8</accession>
<organism evidence="15 16">
    <name type="scientific">Pectinatus brassicae</name>
    <dbReference type="NCBI Taxonomy" id="862415"/>
    <lineage>
        <taxon>Bacteria</taxon>
        <taxon>Bacillati</taxon>
        <taxon>Bacillota</taxon>
        <taxon>Negativicutes</taxon>
        <taxon>Selenomonadales</taxon>
        <taxon>Selenomonadaceae</taxon>
        <taxon>Pectinatus</taxon>
    </lineage>
</organism>
<evidence type="ECO:0000256" key="8">
    <source>
        <dbReference type="ARBA" id="ARBA00022679"/>
    </source>
</evidence>
<comment type="subcellular location">
    <subcellularLocation>
        <location evidence="1 12">Cytoplasm</location>
    </subcellularLocation>
</comment>
<keyword evidence="7 12" id="KW-0489">Methyltransferase</keyword>
<dbReference type="EC" id="2.1.1.193" evidence="3 12"/>
<evidence type="ECO:0000256" key="5">
    <source>
        <dbReference type="ARBA" id="ARBA00022490"/>
    </source>
</evidence>
<protein>
    <recommendedName>
        <fullName evidence="4 12">Ribosomal RNA small subunit methyltransferase E</fullName>
        <ecNumber evidence="3 12">2.1.1.193</ecNumber>
    </recommendedName>
</protein>
<dbReference type="Pfam" id="PF04452">
    <property type="entry name" value="Methyltrans_RNA"/>
    <property type="match status" value="1"/>
</dbReference>
<dbReference type="Pfam" id="PF20260">
    <property type="entry name" value="PUA_4"/>
    <property type="match status" value="1"/>
</dbReference>
<evidence type="ECO:0000313" key="15">
    <source>
        <dbReference type="EMBL" id="MBB5335576.1"/>
    </source>
</evidence>
<feature type="domain" description="Ribosomal RNA small subunit methyltransferase E PUA-like" evidence="14">
    <location>
        <begin position="16"/>
        <end position="62"/>
    </location>
</feature>
<dbReference type="InterPro" id="IPR029028">
    <property type="entry name" value="Alpha/beta_knot_MTases"/>
</dbReference>
<dbReference type="SUPFAM" id="SSF75217">
    <property type="entry name" value="alpha/beta knot"/>
    <property type="match status" value="1"/>
</dbReference>
<dbReference type="SUPFAM" id="SSF88697">
    <property type="entry name" value="PUA domain-like"/>
    <property type="match status" value="1"/>
</dbReference>
<dbReference type="InterPro" id="IPR046886">
    <property type="entry name" value="RsmE_MTase_dom"/>
</dbReference>
<feature type="domain" description="Ribosomal RNA small subunit methyltransferase E methyltransferase" evidence="13">
    <location>
        <begin position="73"/>
        <end position="237"/>
    </location>
</feature>
<dbReference type="InterPro" id="IPR006700">
    <property type="entry name" value="RsmE"/>
</dbReference>
<dbReference type="PANTHER" id="PTHR30027">
    <property type="entry name" value="RIBOSOMAL RNA SMALL SUBUNIT METHYLTRANSFERASE E"/>
    <property type="match status" value="1"/>
</dbReference>
<dbReference type="Proteomes" id="UP000559117">
    <property type="component" value="Unassembled WGS sequence"/>
</dbReference>
<dbReference type="CDD" id="cd18084">
    <property type="entry name" value="RsmE-like"/>
    <property type="match status" value="1"/>
</dbReference>
<evidence type="ECO:0000256" key="7">
    <source>
        <dbReference type="ARBA" id="ARBA00022603"/>
    </source>
</evidence>
<keyword evidence="6 12" id="KW-0698">rRNA processing</keyword>
<dbReference type="AlphaFoldDB" id="A0A840UEN8"/>
<dbReference type="EMBL" id="JACHFH010000006">
    <property type="protein sequence ID" value="MBB5335576.1"/>
    <property type="molecule type" value="Genomic_DNA"/>
</dbReference>
<evidence type="ECO:0000313" key="16">
    <source>
        <dbReference type="Proteomes" id="UP000559117"/>
    </source>
</evidence>
<dbReference type="PANTHER" id="PTHR30027:SF3">
    <property type="entry name" value="16S RRNA (URACIL(1498)-N(3))-METHYLTRANSFERASE"/>
    <property type="match status" value="1"/>
</dbReference>
<dbReference type="InterPro" id="IPR015947">
    <property type="entry name" value="PUA-like_sf"/>
</dbReference>
<evidence type="ECO:0000256" key="3">
    <source>
        <dbReference type="ARBA" id="ARBA00012328"/>
    </source>
</evidence>
<evidence type="ECO:0000259" key="13">
    <source>
        <dbReference type="Pfam" id="PF04452"/>
    </source>
</evidence>
<evidence type="ECO:0000256" key="11">
    <source>
        <dbReference type="ARBA" id="ARBA00047944"/>
    </source>
</evidence>
<evidence type="ECO:0000256" key="4">
    <source>
        <dbReference type="ARBA" id="ARBA00013673"/>
    </source>
</evidence>
<dbReference type="Gene3D" id="2.40.240.20">
    <property type="entry name" value="Hypothetical PUA domain-like, domain 1"/>
    <property type="match status" value="1"/>
</dbReference>
<dbReference type="Gene3D" id="3.40.1280.10">
    <property type="match status" value="1"/>
</dbReference>
<evidence type="ECO:0000256" key="9">
    <source>
        <dbReference type="ARBA" id="ARBA00022691"/>
    </source>
</evidence>
<comment type="function">
    <text evidence="10 12">Specifically methylates the N3 position of the uracil ring of uridine 1498 (m3U1498) in 16S rRNA. Acts on the fully assembled 30S ribosomal subunit.</text>
</comment>
<dbReference type="NCBIfam" id="NF008692">
    <property type="entry name" value="PRK11713.1-5"/>
    <property type="match status" value="1"/>
</dbReference>
<comment type="catalytic activity">
    <reaction evidence="11 12">
        <text>uridine(1498) in 16S rRNA + S-adenosyl-L-methionine = N(3)-methyluridine(1498) in 16S rRNA + S-adenosyl-L-homocysteine + H(+)</text>
        <dbReference type="Rhea" id="RHEA:42920"/>
        <dbReference type="Rhea" id="RHEA-COMP:10283"/>
        <dbReference type="Rhea" id="RHEA-COMP:10284"/>
        <dbReference type="ChEBI" id="CHEBI:15378"/>
        <dbReference type="ChEBI" id="CHEBI:57856"/>
        <dbReference type="ChEBI" id="CHEBI:59789"/>
        <dbReference type="ChEBI" id="CHEBI:65315"/>
        <dbReference type="ChEBI" id="CHEBI:74502"/>
        <dbReference type="EC" id="2.1.1.193"/>
    </reaction>
</comment>
<proteinExistence type="inferred from homology"/>
<dbReference type="GO" id="GO:0070475">
    <property type="term" value="P:rRNA base methylation"/>
    <property type="evidence" value="ECO:0007669"/>
    <property type="project" value="TreeGrafter"/>
</dbReference>